<evidence type="ECO:0000313" key="3">
    <source>
        <dbReference type="Proteomes" id="UP000053989"/>
    </source>
</evidence>
<protein>
    <submittedName>
        <fullName evidence="2">Uncharacterized protein</fullName>
    </submittedName>
</protein>
<dbReference type="EMBL" id="KN822011">
    <property type="protein sequence ID" value="KIM67827.1"/>
    <property type="molecule type" value="Genomic_DNA"/>
</dbReference>
<gene>
    <name evidence="2" type="ORF">SCLCIDRAFT_1189966</name>
</gene>
<dbReference type="HOGENOM" id="CLU_2874045_0_0_1"/>
<dbReference type="InterPro" id="IPR038737">
    <property type="entry name" value="SF3b_su1-like"/>
</dbReference>
<dbReference type="PANTHER" id="PTHR12097">
    <property type="entry name" value="SPLICING FACTOR 3B, SUBUNIT 1-RELATED"/>
    <property type="match status" value="1"/>
</dbReference>
<accession>A0A0C3ASB1</accession>
<sequence>MISTMHPDIDHALEYVHNTTAHTFSIIASVLGIPALLPFLKAVCCSKVSASPPHQYLYCPTDHN</sequence>
<reference evidence="3" key="2">
    <citation type="submission" date="2015-01" db="EMBL/GenBank/DDBJ databases">
        <title>Evolutionary Origins and Diversification of the Mycorrhizal Mutualists.</title>
        <authorList>
            <consortium name="DOE Joint Genome Institute"/>
            <consortium name="Mycorrhizal Genomics Consortium"/>
            <person name="Kohler A."/>
            <person name="Kuo A."/>
            <person name="Nagy L.G."/>
            <person name="Floudas D."/>
            <person name="Copeland A."/>
            <person name="Barry K.W."/>
            <person name="Cichocki N."/>
            <person name="Veneault-Fourrey C."/>
            <person name="LaButti K."/>
            <person name="Lindquist E.A."/>
            <person name="Lipzen A."/>
            <person name="Lundell T."/>
            <person name="Morin E."/>
            <person name="Murat C."/>
            <person name="Riley R."/>
            <person name="Ohm R."/>
            <person name="Sun H."/>
            <person name="Tunlid A."/>
            <person name="Henrissat B."/>
            <person name="Grigoriev I.V."/>
            <person name="Hibbett D.S."/>
            <person name="Martin F."/>
        </authorList>
    </citation>
    <scope>NUCLEOTIDE SEQUENCE [LARGE SCALE GENOMIC DNA]</scope>
    <source>
        <strain evidence="3">Foug A</strain>
    </source>
</reference>
<feature type="non-terminal residue" evidence="2">
    <location>
        <position position="64"/>
    </location>
</feature>
<keyword evidence="1" id="KW-0812">Transmembrane</keyword>
<dbReference type="GO" id="GO:0003729">
    <property type="term" value="F:mRNA binding"/>
    <property type="evidence" value="ECO:0007669"/>
    <property type="project" value="InterPro"/>
</dbReference>
<keyword evidence="1" id="KW-0472">Membrane</keyword>
<dbReference type="AlphaFoldDB" id="A0A0C3ASB1"/>
<feature type="transmembrane region" description="Helical" evidence="1">
    <location>
        <begin position="20"/>
        <end position="40"/>
    </location>
</feature>
<reference evidence="2 3" key="1">
    <citation type="submission" date="2014-04" db="EMBL/GenBank/DDBJ databases">
        <authorList>
            <consortium name="DOE Joint Genome Institute"/>
            <person name="Kuo A."/>
            <person name="Kohler A."/>
            <person name="Nagy L.G."/>
            <person name="Floudas D."/>
            <person name="Copeland A."/>
            <person name="Barry K.W."/>
            <person name="Cichocki N."/>
            <person name="Veneault-Fourrey C."/>
            <person name="LaButti K."/>
            <person name="Lindquist E.A."/>
            <person name="Lipzen A."/>
            <person name="Lundell T."/>
            <person name="Morin E."/>
            <person name="Murat C."/>
            <person name="Sun H."/>
            <person name="Tunlid A."/>
            <person name="Henrissat B."/>
            <person name="Grigoriev I.V."/>
            <person name="Hibbett D.S."/>
            <person name="Martin F."/>
            <person name="Nordberg H.P."/>
            <person name="Cantor M.N."/>
            <person name="Hua S.X."/>
        </authorList>
    </citation>
    <scope>NUCLEOTIDE SEQUENCE [LARGE SCALE GENOMIC DNA]</scope>
    <source>
        <strain evidence="2 3">Foug A</strain>
    </source>
</reference>
<dbReference type="OrthoDB" id="438939at2759"/>
<evidence type="ECO:0000313" key="2">
    <source>
        <dbReference type="EMBL" id="KIM67827.1"/>
    </source>
</evidence>
<dbReference type="GO" id="GO:0000245">
    <property type="term" value="P:spliceosomal complex assembly"/>
    <property type="evidence" value="ECO:0007669"/>
    <property type="project" value="InterPro"/>
</dbReference>
<evidence type="ECO:0000256" key="1">
    <source>
        <dbReference type="SAM" id="Phobius"/>
    </source>
</evidence>
<keyword evidence="1" id="KW-1133">Transmembrane helix</keyword>
<organism evidence="2 3">
    <name type="scientific">Scleroderma citrinum Foug A</name>
    <dbReference type="NCBI Taxonomy" id="1036808"/>
    <lineage>
        <taxon>Eukaryota</taxon>
        <taxon>Fungi</taxon>
        <taxon>Dikarya</taxon>
        <taxon>Basidiomycota</taxon>
        <taxon>Agaricomycotina</taxon>
        <taxon>Agaricomycetes</taxon>
        <taxon>Agaricomycetidae</taxon>
        <taxon>Boletales</taxon>
        <taxon>Sclerodermatineae</taxon>
        <taxon>Sclerodermataceae</taxon>
        <taxon>Scleroderma</taxon>
    </lineage>
</organism>
<name>A0A0C3ASB1_9AGAM</name>
<dbReference type="STRING" id="1036808.A0A0C3ASB1"/>
<dbReference type="Proteomes" id="UP000053989">
    <property type="component" value="Unassembled WGS sequence"/>
</dbReference>
<proteinExistence type="predicted"/>
<keyword evidence="3" id="KW-1185">Reference proteome</keyword>
<dbReference type="InParanoid" id="A0A0C3ASB1"/>